<sequence>MNLHDTPLPLADITVVSIEQAIAAPLASRHLADWGARVIKIERPGAGDFARGYDTAMDGLSSQFVWTNRSKESLALDIKDEAGHATLEALLEHADVFIQNLAPGAAQRQGLDATSLVARLPRLVACDISGYGSGGPYSDKKAYDLLVQCESGFLSINGTPETPAKCGLAIADIATGMYALNGILMGLHQRARTGRGMAFEVSLFDAMTEWMSYPAYYTRGRGAPVPRSGARHATIAPYGPFAAGDGQTVFFGIQNEREWRGFCAVVLDDAGLADDPRYATNSLRLEHRDALERTITERFAAWSSDEVLARLDRAAIANGKMNDVDALLAHPQIVERHRYRSVQTERGPQDMFLPAVSIAGLAPVMGPVPAVGQHTEAILAELAGRRAQAGTGAGAGVQAETQGETEREVDQPRSEA</sequence>
<dbReference type="Gene3D" id="3.40.50.10540">
    <property type="entry name" value="Crotonobetainyl-coa:carnitine coa-transferase, domain 1"/>
    <property type="match status" value="1"/>
</dbReference>
<dbReference type="KEGG" id="bgp:BGL_2c16880"/>
<proteinExistence type="predicted"/>
<gene>
    <name evidence="3" type="ORF">BGL_2c16880</name>
</gene>
<dbReference type="Pfam" id="PF02515">
    <property type="entry name" value="CoA_transf_3"/>
    <property type="match status" value="1"/>
</dbReference>
<dbReference type="AlphaFoldDB" id="A0A0B6S8Z5"/>
<dbReference type="InterPro" id="IPR003673">
    <property type="entry name" value="CoA-Trfase_fam_III"/>
</dbReference>
<dbReference type="SUPFAM" id="SSF89796">
    <property type="entry name" value="CoA-transferase family III (CaiB/BaiF)"/>
    <property type="match status" value="1"/>
</dbReference>
<feature type="region of interest" description="Disordered" evidence="2">
    <location>
        <begin position="389"/>
        <end position="416"/>
    </location>
</feature>
<evidence type="ECO:0000256" key="2">
    <source>
        <dbReference type="SAM" id="MobiDB-lite"/>
    </source>
</evidence>
<dbReference type="PANTHER" id="PTHR48207:SF3">
    <property type="entry name" value="SUCCINATE--HYDROXYMETHYLGLUTARATE COA-TRANSFERASE"/>
    <property type="match status" value="1"/>
</dbReference>
<dbReference type="PANTHER" id="PTHR48207">
    <property type="entry name" value="SUCCINATE--HYDROXYMETHYLGLUTARATE COA-TRANSFERASE"/>
    <property type="match status" value="1"/>
</dbReference>
<dbReference type="InterPro" id="IPR044855">
    <property type="entry name" value="CoA-Trfase_III_dom3_sf"/>
</dbReference>
<feature type="compositionally biased region" description="Low complexity" evidence="2">
    <location>
        <begin position="389"/>
        <end position="402"/>
    </location>
</feature>
<keyword evidence="1" id="KW-0808">Transferase</keyword>
<protein>
    <submittedName>
        <fullName evidence="3">Alpha methylacyl-CoA-racemase</fullName>
    </submittedName>
</protein>
<reference evidence="3 4" key="2">
    <citation type="journal article" date="2016" name="Appl. Microbiol. Biotechnol.">
        <title>Mutations improving production and secretion of extracellular lipase by Burkholderia glumae PG1.</title>
        <authorList>
            <person name="Knapp A."/>
            <person name="Voget S."/>
            <person name="Gao R."/>
            <person name="Zaburannyi N."/>
            <person name="Krysciak D."/>
            <person name="Breuer M."/>
            <person name="Hauer B."/>
            <person name="Streit W.R."/>
            <person name="Muller R."/>
            <person name="Daniel R."/>
            <person name="Jaeger K.E."/>
        </authorList>
    </citation>
    <scope>NUCLEOTIDE SEQUENCE [LARGE SCALE GENOMIC DNA]</scope>
    <source>
        <strain evidence="3 4">PG1</strain>
    </source>
</reference>
<evidence type="ECO:0000313" key="3">
    <source>
        <dbReference type="EMBL" id="AJK49755.1"/>
    </source>
</evidence>
<name>A0A0B6S8Z5_BURPL</name>
<dbReference type="InterPro" id="IPR023606">
    <property type="entry name" value="CoA-Trfase_III_dom_1_sf"/>
</dbReference>
<dbReference type="HOGENOM" id="CLU_033975_1_1_4"/>
<dbReference type="GO" id="GO:0008410">
    <property type="term" value="F:CoA-transferase activity"/>
    <property type="evidence" value="ECO:0007669"/>
    <property type="project" value="TreeGrafter"/>
</dbReference>
<evidence type="ECO:0000256" key="1">
    <source>
        <dbReference type="ARBA" id="ARBA00022679"/>
    </source>
</evidence>
<dbReference type="InterPro" id="IPR050483">
    <property type="entry name" value="CoA-transferase_III_domain"/>
</dbReference>
<accession>A0A0B6S8Z5</accession>
<keyword evidence="4" id="KW-1185">Reference proteome</keyword>
<dbReference type="EMBL" id="CP002581">
    <property type="protein sequence ID" value="AJK49755.1"/>
    <property type="molecule type" value="Genomic_DNA"/>
</dbReference>
<feature type="compositionally biased region" description="Basic and acidic residues" evidence="2">
    <location>
        <begin position="404"/>
        <end position="416"/>
    </location>
</feature>
<reference evidence="4" key="1">
    <citation type="submission" date="2011-03" db="EMBL/GenBank/DDBJ databases">
        <authorList>
            <person name="Voget S."/>
            <person name="Streit W.R."/>
            <person name="Jaeger K.E."/>
            <person name="Daniel R."/>
        </authorList>
    </citation>
    <scope>NUCLEOTIDE SEQUENCE [LARGE SCALE GENOMIC DNA]</scope>
    <source>
        <strain evidence="4">PG1</strain>
    </source>
</reference>
<dbReference type="RefSeq" id="WP_080937431.1">
    <property type="nucleotide sequence ID" value="NZ_CP002581.1"/>
</dbReference>
<dbReference type="Proteomes" id="UP000031838">
    <property type="component" value="Chromosome 2"/>
</dbReference>
<organism evidence="3 4">
    <name type="scientific">Burkholderia plantarii</name>
    <dbReference type="NCBI Taxonomy" id="41899"/>
    <lineage>
        <taxon>Bacteria</taxon>
        <taxon>Pseudomonadati</taxon>
        <taxon>Pseudomonadota</taxon>
        <taxon>Betaproteobacteria</taxon>
        <taxon>Burkholderiales</taxon>
        <taxon>Burkholderiaceae</taxon>
        <taxon>Burkholderia</taxon>
    </lineage>
</organism>
<evidence type="ECO:0000313" key="4">
    <source>
        <dbReference type="Proteomes" id="UP000031838"/>
    </source>
</evidence>
<dbReference type="Gene3D" id="3.30.1540.10">
    <property type="entry name" value="formyl-coa transferase, domain 3"/>
    <property type="match status" value="1"/>
</dbReference>